<keyword evidence="9" id="KW-1185">Reference proteome</keyword>
<proteinExistence type="predicted"/>
<dbReference type="Gene3D" id="3.40.50.2300">
    <property type="match status" value="1"/>
</dbReference>
<evidence type="ECO:0000313" key="9">
    <source>
        <dbReference type="Proteomes" id="UP000194360"/>
    </source>
</evidence>
<dbReference type="Proteomes" id="UP000194360">
    <property type="component" value="Unassembled WGS sequence"/>
</dbReference>
<dbReference type="SMART" id="SM00448">
    <property type="entry name" value="REC"/>
    <property type="match status" value="1"/>
</dbReference>
<dbReference type="Pfam" id="PF00196">
    <property type="entry name" value="GerE"/>
    <property type="match status" value="1"/>
</dbReference>
<keyword evidence="3" id="KW-0238">DNA-binding</keyword>
<sequence length="218" mass="22225">MSDLRVVLADDQRIVRDGLATVLGLLEGIEVVGTAAGGDDAVALVAELAPDVLLTDLRMPAGDGVSATRRVRAGHPGTAVVVLTTYVDDDAVIDAIAAGASGWLSKDADAEAIGRALRSAADGVSTVDAGVLSRLVTERASAVPATPADPPDGLTPREVEVLGLIAQGLSNTEIARRLVVGEATVKTHVNHLFAKAGLRDRAQAVGYAYRHGLAGSAP</sequence>
<dbReference type="AlphaFoldDB" id="A0A1Y2MQU9"/>
<dbReference type="InterPro" id="IPR039420">
    <property type="entry name" value="WalR-like"/>
</dbReference>
<dbReference type="PROSITE" id="PS00622">
    <property type="entry name" value="HTH_LUXR_1"/>
    <property type="match status" value="1"/>
</dbReference>
<dbReference type="PANTHER" id="PTHR43214:SF24">
    <property type="entry name" value="TRANSCRIPTIONAL REGULATORY PROTEIN NARL-RELATED"/>
    <property type="match status" value="1"/>
</dbReference>
<dbReference type="InterPro" id="IPR000792">
    <property type="entry name" value="Tscrpt_reg_LuxR_C"/>
</dbReference>
<dbReference type="GO" id="GO:0003677">
    <property type="term" value="F:DNA binding"/>
    <property type="evidence" value="ECO:0007669"/>
    <property type="project" value="UniProtKB-KW"/>
</dbReference>
<dbReference type="GO" id="GO:0000160">
    <property type="term" value="P:phosphorelay signal transduction system"/>
    <property type="evidence" value="ECO:0007669"/>
    <property type="project" value="InterPro"/>
</dbReference>
<evidence type="ECO:0000256" key="3">
    <source>
        <dbReference type="ARBA" id="ARBA00023125"/>
    </source>
</evidence>
<evidence type="ECO:0000313" key="8">
    <source>
        <dbReference type="EMBL" id="OSY37605.1"/>
    </source>
</evidence>
<feature type="modified residue" description="4-aspartylphosphate" evidence="5">
    <location>
        <position position="56"/>
    </location>
</feature>
<dbReference type="STRING" id="2074.BG845_04642"/>
<dbReference type="CDD" id="cd06170">
    <property type="entry name" value="LuxR_C_like"/>
    <property type="match status" value="1"/>
</dbReference>
<dbReference type="SMART" id="SM00421">
    <property type="entry name" value="HTH_LUXR"/>
    <property type="match status" value="1"/>
</dbReference>
<dbReference type="InterPro" id="IPR001789">
    <property type="entry name" value="Sig_transdc_resp-reg_receiver"/>
</dbReference>
<dbReference type="Pfam" id="PF00072">
    <property type="entry name" value="Response_reg"/>
    <property type="match status" value="1"/>
</dbReference>
<protein>
    <submittedName>
        <fullName evidence="8">Transcriptional regulatory protein LiaR</fullName>
    </submittedName>
</protein>
<dbReference type="CDD" id="cd17535">
    <property type="entry name" value="REC_NarL-like"/>
    <property type="match status" value="1"/>
</dbReference>
<comment type="caution">
    <text evidence="8">The sequence shown here is derived from an EMBL/GenBank/DDBJ whole genome shotgun (WGS) entry which is preliminary data.</text>
</comment>
<dbReference type="SUPFAM" id="SSF52172">
    <property type="entry name" value="CheY-like"/>
    <property type="match status" value="1"/>
</dbReference>
<dbReference type="GO" id="GO:0006355">
    <property type="term" value="P:regulation of DNA-templated transcription"/>
    <property type="evidence" value="ECO:0007669"/>
    <property type="project" value="InterPro"/>
</dbReference>
<dbReference type="PRINTS" id="PR00038">
    <property type="entry name" value="HTHLUXR"/>
</dbReference>
<evidence type="ECO:0000256" key="1">
    <source>
        <dbReference type="ARBA" id="ARBA00022553"/>
    </source>
</evidence>
<evidence type="ECO:0000256" key="5">
    <source>
        <dbReference type="PROSITE-ProRule" id="PRU00169"/>
    </source>
</evidence>
<evidence type="ECO:0000259" key="6">
    <source>
        <dbReference type="PROSITE" id="PS50043"/>
    </source>
</evidence>
<evidence type="ECO:0000259" key="7">
    <source>
        <dbReference type="PROSITE" id="PS50110"/>
    </source>
</evidence>
<feature type="domain" description="Response regulatory" evidence="7">
    <location>
        <begin position="5"/>
        <end position="121"/>
    </location>
</feature>
<gene>
    <name evidence="8" type="primary">liaR_10</name>
    <name evidence="8" type="ORF">BG845_04642</name>
</gene>
<feature type="domain" description="HTH luxR-type" evidence="6">
    <location>
        <begin position="147"/>
        <end position="212"/>
    </location>
</feature>
<reference evidence="8 9" key="1">
    <citation type="submission" date="2016-09" db="EMBL/GenBank/DDBJ databases">
        <title>Pseudonocardia autotrophica DSM535, a candidate organism with high potential of specific P450 cytochromes.</title>
        <authorList>
            <person name="Grumaz C."/>
            <person name="Vainshtein Y."/>
            <person name="Kirstahler P."/>
            <person name="Sohn K."/>
        </authorList>
    </citation>
    <scope>NUCLEOTIDE SEQUENCE [LARGE SCALE GENOMIC DNA]</scope>
    <source>
        <strain evidence="8 9">DSM 535</strain>
    </source>
</reference>
<dbReference type="PANTHER" id="PTHR43214">
    <property type="entry name" value="TWO-COMPONENT RESPONSE REGULATOR"/>
    <property type="match status" value="1"/>
</dbReference>
<dbReference type="RefSeq" id="WP_166665866.1">
    <property type="nucleotide sequence ID" value="NZ_AP018920.1"/>
</dbReference>
<dbReference type="InterPro" id="IPR058245">
    <property type="entry name" value="NreC/VraR/RcsB-like_REC"/>
</dbReference>
<dbReference type="EMBL" id="MIGB01000029">
    <property type="protein sequence ID" value="OSY37605.1"/>
    <property type="molecule type" value="Genomic_DNA"/>
</dbReference>
<name>A0A1Y2MQU9_PSEAH</name>
<dbReference type="PROSITE" id="PS50043">
    <property type="entry name" value="HTH_LUXR_2"/>
    <property type="match status" value="1"/>
</dbReference>
<dbReference type="InterPro" id="IPR011006">
    <property type="entry name" value="CheY-like_superfamily"/>
</dbReference>
<keyword evidence="4" id="KW-0804">Transcription</keyword>
<evidence type="ECO:0000256" key="4">
    <source>
        <dbReference type="ARBA" id="ARBA00023163"/>
    </source>
</evidence>
<accession>A0A1Y2MQU9</accession>
<keyword evidence="1 5" id="KW-0597">Phosphoprotein</keyword>
<organism evidence="8 9">
    <name type="scientific">Pseudonocardia autotrophica</name>
    <name type="common">Amycolata autotrophica</name>
    <name type="synonym">Nocardia autotrophica</name>
    <dbReference type="NCBI Taxonomy" id="2074"/>
    <lineage>
        <taxon>Bacteria</taxon>
        <taxon>Bacillati</taxon>
        <taxon>Actinomycetota</taxon>
        <taxon>Actinomycetes</taxon>
        <taxon>Pseudonocardiales</taxon>
        <taxon>Pseudonocardiaceae</taxon>
        <taxon>Pseudonocardia</taxon>
    </lineage>
</organism>
<evidence type="ECO:0000256" key="2">
    <source>
        <dbReference type="ARBA" id="ARBA00023015"/>
    </source>
</evidence>
<keyword evidence="2" id="KW-0805">Transcription regulation</keyword>
<dbReference type="PROSITE" id="PS50110">
    <property type="entry name" value="RESPONSE_REGULATORY"/>
    <property type="match status" value="1"/>
</dbReference>